<reference evidence="1" key="1">
    <citation type="submission" date="2014-01" db="EMBL/GenBank/DDBJ databases">
        <authorList>
            <person name="Brown-Elliot B."/>
            <person name="Wallace R."/>
            <person name="Lenaerts A."/>
            <person name="Ordway D."/>
            <person name="DeGroote M.A."/>
            <person name="Parker T."/>
            <person name="Sizemore C."/>
            <person name="Tallon L.J."/>
            <person name="Sadzewicz L.K."/>
            <person name="Sengamalay N."/>
            <person name="Fraser C.M."/>
            <person name="Hine E."/>
            <person name="Shefchek K.A."/>
            <person name="Das S.P."/>
            <person name="Tettelin H."/>
        </authorList>
    </citation>
    <scope>NUCLEOTIDE SEQUENCE [LARGE SCALE GENOMIC DNA]</scope>
    <source>
        <strain evidence="1">4042</strain>
    </source>
</reference>
<name>X8BIJ3_MYCXE</name>
<comment type="caution">
    <text evidence="1">The sequence shown here is derived from an EMBL/GenBank/DDBJ whole genome shotgun (WGS) entry which is preliminary data.</text>
</comment>
<organism evidence="1">
    <name type="scientific">Mycobacterium xenopi 4042</name>
    <dbReference type="NCBI Taxonomy" id="1299334"/>
    <lineage>
        <taxon>Bacteria</taxon>
        <taxon>Bacillati</taxon>
        <taxon>Actinomycetota</taxon>
        <taxon>Actinomycetes</taxon>
        <taxon>Mycobacteriales</taxon>
        <taxon>Mycobacteriaceae</taxon>
        <taxon>Mycobacterium</taxon>
    </lineage>
</organism>
<evidence type="ECO:0000313" key="1">
    <source>
        <dbReference type="EMBL" id="EUA43927.1"/>
    </source>
</evidence>
<dbReference type="PATRIC" id="fig|1299334.3.peg.3902"/>
<gene>
    <name evidence="1" type="ORF">I553_8261</name>
</gene>
<accession>X8BIJ3</accession>
<dbReference type="AlphaFoldDB" id="X8BIJ3"/>
<protein>
    <submittedName>
        <fullName evidence="1">Putative membrane mmpL11 domain protein</fullName>
    </submittedName>
</protein>
<dbReference type="EMBL" id="JAOB01000040">
    <property type="protein sequence ID" value="EUA43927.1"/>
    <property type="molecule type" value="Genomic_DNA"/>
</dbReference>
<proteinExistence type="predicted"/>
<sequence>MVLGNSLLRQFDSTHEIRAGVASAAQALGPGRWPVQVLVSFSDGQASSLAHQQTLAAIGRELARAPDVVSVTRRCSPTTTAVRC</sequence>